<name>A0ABQ7UUR7_SOLTU</name>
<evidence type="ECO:0000313" key="3">
    <source>
        <dbReference type="EMBL" id="KAH0754959.1"/>
    </source>
</evidence>
<reference evidence="3 4" key="1">
    <citation type="journal article" date="2021" name="bioRxiv">
        <title>Chromosome-scale and haplotype-resolved genome assembly of a tetraploid potato cultivar.</title>
        <authorList>
            <person name="Sun H."/>
            <person name="Jiao W.-B."/>
            <person name="Krause K."/>
            <person name="Campoy J.A."/>
            <person name="Goel M."/>
            <person name="Folz-Donahue K."/>
            <person name="Kukat C."/>
            <person name="Huettel B."/>
            <person name="Schneeberger K."/>
        </authorList>
    </citation>
    <scope>NUCLEOTIDE SEQUENCE [LARGE SCALE GENOMIC DNA]</scope>
    <source>
        <strain evidence="3">SolTubOtavaFocal</strain>
        <tissue evidence="3">Leaves</tissue>
    </source>
</reference>
<proteinExistence type="predicted"/>
<keyword evidence="4" id="KW-1185">Reference proteome</keyword>
<evidence type="ECO:0000259" key="2">
    <source>
        <dbReference type="Pfam" id="PF03732"/>
    </source>
</evidence>
<organism evidence="3 4">
    <name type="scientific">Solanum tuberosum</name>
    <name type="common">Potato</name>
    <dbReference type="NCBI Taxonomy" id="4113"/>
    <lineage>
        <taxon>Eukaryota</taxon>
        <taxon>Viridiplantae</taxon>
        <taxon>Streptophyta</taxon>
        <taxon>Embryophyta</taxon>
        <taxon>Tracheophyta</taxon>
        <taxon>Spermatophyta</taxon>
        <taxon>Magnoliopsida</taxon>
        <taxon>eudicotyledons</taxon>
        <taxon>Gunneridae</taxon>
        <taxon>Pentapetalae</taxon>
        <taxon>asterids</taxon>
        <taxon>lamiids</taxon>
        <taxon>Solanales</taxon>
        <taxon>Solanaceae</taxon>
        <taxon>Solanoideae</taxon>
        <taxon>Solaneae</taxon>
        <taxon>Solanum</taxon>
    </lineage>
</organism>
<evidence type="ECO:0000313" key="4">
    <source>
        <dbReference type="Proteomes" id="UP000826656"/>
    </source>
</evidence>
<feature type="domain" description="Retrotransposon gag" evidence="2">
    <location>
        <begin position="123"/>
        <end position="192"/>
    </location>
</feature>
<protein>
    <recommendedName>
        <fullName evidence="2">Retrotransposon gag domain-containing protein</fullName>
    </recommendedName>
</protein>
<dbReference type="EMBL" id="JAIVGD010000018">
    <property type="protein sequence ID" value="KAH0754959.1"/>
    <property type="molecule type" value="Genomic_DNA"/>
</dbReference>
<accession>A0ABQ7UUR7</accession>
<dbReference type="Proteomes" id="UP000826656">
    <property type="component" value="Unassembled WGS sequence"/>
</dbReference>
<dbReference type="InterPro" id="IPR005162">
    <property type="entry name" value="Retrotrans_gag_dom"/>
</dbReference>
<dbReference type="Pfam" id="PF03732">
    <property type="entry name" value="Retrotrans_gag"/>
    <property type="match status" value="1"/>
</dbReference>
<evidence type="ECO:0000256" key="1">
    <source>
        <dbReference type="SAM" id="MobiDB-lite"/>
    </source>
</evidence>
<gene>
    <name evidence="3" type="ORF">KY290_025229</name>
</gene>
<feature type="region of interest" description="Disordered" evidence="1">
    <location>
        <begin position="67"/>
        <end position="89"/>
    </location>
</feature>
<sequence length="200" mass="23101">MVEGTRWKVTEYKLTRHEEILTDLLSSQQVARNTQVGIQGTLELILDRLGALEKALVGPNIRGGLLPNAAQDNRNRPQQPPIESPKWELPSFEGEEPKVWIRKCEKYFEQYRILDEQKVKSSVFYLNGLAEVWYQLLVLSRGLLTWVEFKDELISRFGDILVEDVVEEFNKLSQVGSVDEFLGRFEDLKAQMLIRNPAPK</sequence>
<comment type="caution">
    <text evidence="3">The sequence shown here is derived from an EMBL/GenBank/DDBJ whole genome shotgun (WGS) entry which is preliminary data.</text>
</comment>